<organism evidence="2 3">
    <name type="scientific">Candidatus Muproteobacteria bacterium RBG_16_60_9</name>
    <dbReference type="NCBI Taxonomy" id="1817755"/>
    <lineage>
        <taxon>Bacteria</taxon>
        <taxon>Pseudomonadati</taxon>
        <taxon>Pseudomonadota</taxon>
        <taxon>Candidatus Muproteobacteria</taxon>
    </lineage>
</organism>
<dbReference type="EMBL" id="MFSP01000021">
    <property type="protein sequence ID" value="OGI69405.1"/>
    <property type="molecule type" value="Genomic_DNA"/>
</dbReference>
<feature type="chain" id="PRO_5009527260" description="ABC-type transport auxiliary lipoprotein component domain-containing protein" evidence="1">
    <location>
        <begin position="23"/>
        <end position="201"/>
    </location>
</feature>
<reference evidence="2 3" key="1">
    <citation type="journal article" date="2016" name="Nat. Commun.">
        <title>Thousands of microbial genomes shed light on interconnected biogeochemical processes in an aquifer system.</title>
        <authorList>
            <person name="Anantharaman K."/>
            <person name="Brown C.T."/>
            <person name="Hug L.A."/>
            <person name="Sharon I."/>
            <person name="Castelle C.J."/>
            <person name="Probst A.J."/>
            <person name="Thomas B.C."/>
            <person name="Singh A."/>
            <person name="Wilkins M.J."/>
            <person name="Karaoz U."/>
            <person name="Brodie E.L."/>
            <person name="Williams K.H."/>
            <person name="Hubbard S.S."/>
            <person name="Banfield J.F."/>
        </authorList>
    </citation>
    <scope>NUCLEOTIDE SEQUENCE [LARGE SCALE GENOMIC DNA]</scope>
</reference>
<gene>
    <name evidence="2" type="ORF">A2W18_12680</name>
</gene>
<evidence type="ECO:0000313" key="3">
    <source>
        <dbReference type="Proteomes" id="UP000179076"/>
    </source>
</evidence>
<dbReference type="Proteomes" id="UP000179076">
    <property type="component" value="Unassembled WGS sequence"/>
</dbReference>
<evidence type="ECO:0008006" key="4">
    <source>
        <dbReference type="Google" id="ProtNLM"/>
    </source>
</evidence>
<sequence>MRNYLLLIFCLLLAGCGGVATAVRFELPPRNVAVVQLADVRAADQKLTLVVQDAGSTVTFLGDDAITPPGPDLIRNWLSRAGPTSVEAIKVVLRDFTVRIAEGSAAIDEKAFDAATRSTPGSDALSALLARFAIGGIESARASKSVQVSIVGVLNDRTFVGRATANFRGQVTEENIKQVIVEALDAAIKDLSEDEATRKKR</sequence>
<proteinExistence type="predicted"/>
<accession>A0A1F6VIQ1</accession>
<evidence type="ECO:0000256" key="1">
    <source>
        <dbReference type="SAM" id="SignalP"/>
    </source>
</evidence>
<dbReference type="AlphaFoldDB" id="A0A1F6VIQ1"/>
<keyword evidence="1" id="KW-0732">Signal</keyword>
<feature type="signal peptide" evidence="1">
    <location>
        <begin position="1"/>
        <end position="22"/>
    </location>
</feature>
<comment type="caution">
    <text evidence="2">The sequence shown here is derived from an EMBL/GenBank/DDBJ whole genome shotgun (WGS) entry which is preliminary data.</text>
</comment>
<evidence type="ECO:0000313" key="2">
    <source>
        <dbReference type="EMBL" id="OGI69405.1"/>
    </source>
</evidence>
<protein>
    <recommendedName>
        <fullName evidence="4">ABC-type transport auxiliary lipoprotein component domain-containing protein</fullName>
    </recommendedName>
</protein>
<dbReference type="PROSITE" id="PS51257">
    <property type="entry name" value="PROKAR_LIPOPROTEIN"/>
    <property type="match status" value="1"/>
</dbReference>
<name>A0A1F6VIQ1_9PROT</name>